<dbReference type="GO" id="GO:0005507">
    <property type="term" value="F:copper ion binding"/>
    <property type="evidence" value="ECO:0007669"/>
    <property type="project" value="TreeGrafter"/>
</dbReference>
<dbReference type="PANTHER" id="PTHR10157:SF23">
    <property type="entry name" value="MOXD1 HOMOLOG 1"/>
    <property type="match status" value="1"/>
</dbReference>
<name>A0A4Y7RNS5_9FIRM</name>
<dbReference type="OrthoDB" id="5431229at2"/>
<feature type="domain" description="DOMON" evidence="3">
    <location>
        <begin position="72"/>
        <end position="190"/>
    </location>
</feature>
<dbReference type="GO" id="GO:0042420">
    <property type="term" value="P:dopamine catabolic process"/>
    <property type="evidence" value="ECO:0007669"/>
    <property type="project" value="TreeGrafter"/>
</dbReference>
<dbReference type="CDD" id="cd09631">
    <property type="entry name" value="DOMON_DOH"/>
    <property type="match status" value="1"/>
</dbReference>
<evidence type="ECO:0000256" key="2">
    <source>
        <dbReference type="SAM" id="SignalP"/>
    </source>
</evidence>
<keyword evidence="5" id="KW-1185">Reference proteome</keyword>
<gene>
    <name evidence="4" type="ORF">Pmgp_02290</name>
</gene>
<reference evidence="4 5" key="1">
    <citation type="journal article" date="2018" name="Environ. Microbiol.">
        <title>Novel energy conservation strategies and behaviour of Pelotomaculum schinkii driving syntrophic propionate catabolism.</title>
        <authorList>
            <person name="Hidalgo-Ahumada C.A.P."/>
            <person name="Nobu M.K."/>
            <person name="Narihiro T."/>
            <person name="Tamaki H."/>
            <person name="Liu W.T."/>
            <person name="Kamagata Y."/>
            <person name="Stams A.J.M."/>
            <person name="Imachi H."/>
            <person name="Sousa D.Z."/>
        </authorList>
    </citation>
    <scope>NUCLEOTIDE SEQUENCE [LARGE SCALE GENOMIC DNA]</scope>
    <source>
        <strain evidence="4 5">MGP</strain>
    </source>
</reference>
<dbReference type="PROSITE" id="PS50836">
    <property type="entry name" value="DOMON"/>
    <property type="match status" value="1"/>
</dbReference>
<evidence type="ECO:0000313" key="5">
    <source>
        <dbReference type="Proteomes" id="UP000297597"/>
    </source>
</evidence>
<dbReference type="GO" id="GO:0005615">
    <property type="term" value="C:extracellular space"/>
    <property type="evidence" value="ECO:0007669"/>
    <property type="project" value="TreeGrafter"/>
</dbReference>
<dbReference type="RefSeq" id="WP_134214118.1">
    <property type="nucleotide sequence ID" value="NZ_QFFZ01000025.1"/>
</dbReference>
<feature type="chain" id="PRO_5039355464" description="DOMON domain-containing protein" evidence="2">
    <location>
        <begin position="22"/>
        <end position="212"/>
    </location>
</feature>
<dbReference type="PANTHER" id="PTHR10157">
    <property type="entry name" value="DOPAMINE BETA HYDROXYLASE RELATED"/>
    <property type="match status" value="1"/>
</dbReference>
<proteinExistence type="predicted"/>
<dbReference type="InterPro" id="IPR000945">
    <property type="entry name" value="DBH-like"/>
</dbReference>
<organism evidence="4 5">
    <name type="scientific">Pelotomaculum propionicicum</name>
    <dbReference type="NCBI Taxonomy" id="258475"/>
    <lineage>
        <taxon>Bacteria</taxon>
        <taxon>Bacillati</taxon>
        <taxon>Bacillota</taxon>
        <taxon>Clostridia</taxon>
        <taxon>Eubacteriales</taxon>
        <taxon>Desulfotomaculaceae</taxon>
        <taxon>Pelotomaculum</taxon>
    </lineage>
</organism>
<feature type="region of interest" description="Disordered" evidence="1">
    <location>
        <begin position="28"/>
        <end position="60"/>
    </location>
</feature>
<protein>
    <recommendedName>
        <fullName evidence="3">DOMON domain-containing protein</fullName>
    </recommendedName>
</protein>
<dbReference type="Pfam" id="PF03351">
    <property type="entry name" value="DOMON"/>
    <property type="match status" value="1"/>
</dbReference>
<evidence type="ECO:0000256" key="1">
    <source>
        <dbReference type="SAM" id="MobiDB-lite"/>
    </source>
</evidence>
<feature type="signal peptide" evidence="2">
    <location>
        <begin position="1"/>
        <end position="21"/>
    </location>
</feature>
<comment type="caution">
    <text evidence="4">The sequence shown here is derived from an EMBL/GenBank/DDBJ whole genome shotgun (WGS) entry which is preliminary data.</text>
</comment>
<dbReference type="InterPro" id="IPR005018">
    <property type="entry name" value="DOMON_domain"/>
</dbReference>
<dbReference type="GO" id="GO:0004500">
    <property type="term" value="F:dopamine beta-monooxygenase activity"/>
    <property type="evidence" value="ECO:0007669"/>
    <property type="project" value="InterPro"/>
</dbReference>
<accession>A0A4Y7RNS5</accession>
<dbReference type="Proteomes" id="UP000297597">
    <property type="component" value="Unassembled WGS sequence"/>
</dbReference>
<dbReference type="SMART" id="SM00664">
    <property type="entry name" value="DoH"/>
    <property type="match status" value="1"/>
</dbReference>
<evidence type="ECO:0000313" key="4">
    <source>
        <dbReference type="EMBL" id="TEB10491.1"/>
    </source>
</evidence>
<sequence>MLKKMCVACFMSLLLVLLLTGCGGNKSGTPARAAGPPAEQKEALPAVSNQPTEWKSDGKISDNEYASHQTIGDLEVYTRLAGDSVMFGLMANTEGYLALGIDPEGDLKDVDMIMCAIKDGNAVAGDMCSGGKHSSHPADTDSGGKMDLTDISGSRKDLTAVFEFKRKLDTGDSRDEVLKTGENKVIWAVGISSDFPKPHSKRGAGTLVLQSN</sequence>
<dbReference type="EMBL" id="QFFZ01000025">
    <property type="protein sequence ID" value="TEB10491.1"/>
    <property type="molecule type" value="Genomic_DNA"/>
</dbReference>
<dbReference type="GO" id="GO:0042421">
    <property type="term" value="P:norepinephrine biosynthetic process"/>
    <property type="evidence" value="ECO:0007669"/>
    <property type="project" value="TreeGrafter"/>
</dbReference>
<dbReference type="GO" id="GO:0006589">
    <property type="term" value="P:octopamine biosynthetic process"/>
    <property type="evidence" value="ECO:0007669"/>
    <property type="project" value="TreeGrafter"/>
</dbReference>
<evidence type="ECO:0000259" key="3">
    <source>
        <dbReference type="PROSITE" id="PS50836"/>
    </source>
</evidence>
<keyword evidence="2" id="KW-0732">Signal</keyword>
<dbReference type="InterPro" id="IPR045266">
    <property type="entry name" value="DOH_DOMON"/>
</dbReference>
<dbReference type="GO" id="GO:0030667">
    <property type="term" value="C:secretory granule membrane"/>
    <property type="evidence" value="ECO:0007669"/>
    <property type="project" value="TreeGrafter"/>
</dbReference>
<dbReference type="AlphaFoldDB" id="A0A4Y7RNS5"/>
<dbReference type="PROSITE" id="PS51257">
    <property type="entry name" value="PROKAR_LIPOPROTEIN"/>
    <property type="match status" value="1"/>
</dbReference>